<protein>
    <submittedName>
        <fullName evidence="6">Mechanosensitive ion channel-domain-containing protein</fullName>
    </submittedName>
</protein>
<dbReference type="GO" id="GO:0016020">
    <property type="term" value="C:membrane"/>
    <property type="evidence" value="ECO:0007669"/>
    <property type="project" value="UniProtKB-SubCell"/>
</dbReference>
<accession>A0A2T2ZZ98</accession>
<dbReference type="STRING" id="2025994.A0A2T2ZZ98"/>
<feature type="domain" description="EF-hand" evidence="5">
    <location>
        <begin position="380"/>
        <end position="415"/>
    </location>
</feature>
<gene>
    <name evidence="6" type="ORF">BD289DRAFT_374720</name>
</gene>
<keyword evidence="7" id="KW-1185">Reference proteome</keyword>
<evidence type="ECO:0000259" key="5">
    <source>
        <dbReference type="PROSITE" id="PS50222"/>
    </source>
</evidence>
<feature type="compositionally biased region" description="Basic residues" evidence="3">
    <location>
        <begin position="686"/>
        <end position="695"/>
    </location>
</feature>
<sequence>MSTISSHVSEKKSGGLFHRKSKNEGNQAGDGGVIGRRKAIKTLEEQGRKGTWGDDMGLNAMGRLYTKVVNFSPITRYLVYVAPVALLLAVPLIVLGVTGNINTVHVGNATGANAPRLFYLFLWIEVSWLSLWGGKIVAILLPSVFMFFCGVVSTGTRKYATVIRNLEVPISLLLWALASWLLFKYKFTDDSYQWVYVIVRILGSLWVSSCVLLGEKFIIQLISISYHQRSFANRIRESKREIYLLGLMYDASRTLFPMYCEEFAEEDYVISDSIEAMLVGNKKRRRGHKKSGSATPINPMNLVGGVGRFGDKITSVFGNIASEITGKQMFNPNSAHSVVIEALEKVRSSEALARRIWMSFVVEGKDALYQEDVTEVLGPGHRDEAEECFEAVDADENGDISLDEMVRKVVEVGKERKAINNSMKDIGQALGVLDSILLFIVLMIVVIIFLSFFQSSFVSTLSSAGTALISLSFAISTTCQEFLGSIIFLFVKHPYDVGDRVDINGERLIVEKISLLYTIFTDLKEMQVTQTPNIILNNLWIDNLSRSKAMKESIEVNISYDTSFEDVELLRLEMEKFVRHSDNSRDFQPDLVIGVGSVGDCDKLTLNLSIKHKSNWHNEAVRATRRSKFMCALALALRKVPINGPGGGGSALGSSDNPAYSVAVDDEFAKDARTKAADAADAARLVPHKPTKASAKRPTDAASMTGGGDRPQHVTEQQAIAELTARPVLQGLDSEYGYNRDRSLDRGMSAHGSPTLHSRNDSAERTENIEQIRKSLQEDLISRHSTRGRRKAGDAVP</sequence>
<keyword evidence="4" id="KW-0472">Membrane</keyword>
<dbReference type="GO" id="GO:0005509">
    <property type="term" value="F:calcium ion binding"/>
    <property type="evidence" value="ECO:0007669"/>
    <property type="project" value="InterPro"/>
</dbReference>
<evidence type="ECO:0000256" key="1">
    <source>
        <dbReference type="ARBA" id="ARBA00004127"/>
    </source>
</evidence>
<dbReference type="InterPro" id="IPR010920">
    <property type="entry name" value="LSM_dom_sf"/>
</dbReference>
<dbReference type="PANTHER" id="PTHR31323">
    <property type="entry name" value="MECHANOSENSITIVE ION CHANNEL PROTEIN MSY2"/>
    <property type="match status" value="1"/>
</dbReference>
<dbReference type="EMBL" id="KZ678546">
    <property type="protein sequence ID" value="PSR80039.1"/>
    <property type="molecule type" value="Genomic_DNA"/>
</dbReference>
<feature type="region of interest" description="Disordered" evidence="3">
    <location>
        <begin position="678"/>
        <end position="713"/>
    </location>
</feature>
<dbReference type="PANTHER" id="PTHR31323:SF14">
    <property type="entry name" value="MECHANOSENSITIVE ION CHANNEL PROTEIN MSY2"/>
    <property type="match status" value="1"/>
</dbReference>
<name>A0A2T2ZZ98_9PEZI</name>
<reference evidence="6 7" key="1">
    <citation type="journal article" date="2018" name="Mycol. Prog.">
        <title>Coniella lustricola, a new species from submerged detritus.</title>
        <authorList>
            <person name="Raudabaugh D.B."/>
            <person name="Iturriaga T."/>
            <person name="Carver A."/>
            <person name="Mondo S."/>
            <person name="Pangilinan J."/>
            <person name="Lipzen A."/>
            <person name="He G."/>
            <person name="Amirebrahimi M."/>
            <person name="Grigoriev I.V."/>
            <person name="Miller A.N."/>
        </authorList>
    </citation>
    <scope>NUCLEOTIDE SEQUENCE [LARGE SCALE GENOMIC DNA]</scope>
    <source>
        <strain evidence="6 7">B22-T-1</strain>
    </source>
</reference>
<dbReference type="InterPro" id="IPR058650">
    <property type="entry name" value="Msy1/2-like"/>
</dbReference>
<organism evidence="6 7">
    <name type="scientific">Coniella lustricola</name>
    <dbReference type="NCBI Taxonomy" id="2025994"/>
    <lineage>
        <taxon>Eukaryota</taxon>
        <taxon>Fungi</taxon>
        <taxon>Dikarya</taxon>
        <taxon>Ascomycota</taxon>
        <taxon>Pezizomycotina</taxon>
        <taxon>Sordariomycetes</taxon>
        <taxon>Sordariomycetidae</taxon>
        <taxon>Diaporthales</taxon>
        <taxon>Schizoparmaceae</taxon>
        <taxon>Coniella</taxon>
    </lineage>
</organism>
<dbReference type="InterPro" id="IPR006685">
    <property type="entry name" value="MscS_channel_2nd"/>
</dbReference>
<dbReference type="InterPro" id="IPR002048">
    <property type="entry name" value="EF_hand_dom"/>
</dbReference>
<dbReference type="GO" id="GO:0005262">
    <property type="term" value="F:calcium channel activity"/>
    <property type="evidence" value="ECO:0007669"/>
    <property type="project" value="TreeGrafter"/>
</dbReference>
<feature type="transmembrane region" description="Helical" evidence="4">
    <location>
        <begin position="194"/>
        <end position="214"/>
    </location>
</feature>
<evidence type="ECO:0000313" key="7">
    <source>
        <dbReference type="Proteomes" id="UP000241462"/>
    </source>
</evidence>
<dbReference type="PIRSF" id="PIRSF017209">
    <property type="entry name" value="Memb_At2g17000_prd"/>
    <property type="match status" value="1"/>
</dbReference>
<feature type="transmembrane region" description="Helical" evidence="4">
    <location>
        <begin position="162"/>
        <end position="182"/>
    </location>
</feature>
<dbReference type="Pfam" id="PF25886">
    <property type="entry name" value="Msy1"/>
    <property type="match status" value="1"/>
</dbReference>
<feature type="transmembrane region" description="Helical" evidence="4">
    <location>
        <begin position="429"/>
        <end position="453"/>
    </location>
</feature>
<dbReference type="SUPFAM" id="SSF50182">
    <property type="entry name" value="Sm-like ribonucleoproteins"/>
    <property type="match status" value="1"/>
</dbReference>
<feature type="non-terminal residue" evidence="6">
    <location>
        <position position="797"/>
    </location>
</feature>
<comment type="similarity">
    <text evidence="2">Belongs to the MscS (TC 1.A.23) family.</text>
</comment>
<dbReference type="OrthoDB" id="544685at2759"/>
<feature type="compositionally biased region" description="Basic and acidic residues" evidence="3">
    <location>
        <begin position="758"/>
        <end position="782"/>
    </location>
</feature>
<dbReference type="AlphaFoldDB" id="A0A2T2ZZ98"/>
<dbReference type="InterPro" id="IPR016688">
    <property type="entry name" value="MscS-like_plants/fungi"/>
</dbReference>
<evidence type="ECO:0000256" key="3">
    <source>
        <dbReference type="SAM" id="MobiDB-lite"/>
    </source>
</evidence>
<evidence type="ECO:0000256" key="4">
    <source>
        <dbReference type="SAM" id="Phobius"/>
    </source>
</evidence>
<feature type="region of interest" description="Disordered" evidence="3">
    <location>
        <begin position="1"/>
        <end position="32"/>
    </location>
</feature>
<dbReference type="InterPro" id="IPR018247">
    <property type="entry name" value="EF_Hand_1_Ca_BS"/>
</dbReference>
<proteinExistence type="inferred from homology"/>
<feature type="transmembrane region" description="Helical" evidence="4">
    <location>
        <begin position="465"/>
        <end position="491"/>
    </location>
</feature>
<feature type="region of interest" description="Disordered" evidence="3">
    <location>
        <begin position="737"/>
        <end position="797"/>
    </location>
</feature>
<evidence type="ECO:0000256" key="2">
    <source>
        <dbReference type="ARBA" id="ARBA00008017"/>
    </source>
</evidence>
<dbReference type="PROSITE" id="PS50222">
    <property type="entry name" value="EF_HAND_2"/>
    <property type="match status" value="1"/>
</dbReference>
<dbReference type="InParanoid" id="A0A2T2ZZ98"/>
<evidence type="ECO:0000313" key="6">
    <source>
        <dbReference type="EMBL" id="PSR80039.1"/>
    </source>
</evidence>
<feature type="transmembrane region" description="Helical" evidence="4">
    <location>
        <begin position="77"/>
        <end position="97"/>
    </location>
</feature>
<dbReference type="Proteomes" id="UP000241462">
    <property type="component" value="Unassembled WGS sequence"/>
</dbReference>
<dbReference type="Pfam" id="PF00924">
    <property type="entry name" value="MS_channel_2nd"/>
    <property type="match status" value="1"/>
</dbReference>
<dbReference type="GO" id="GO:0006874">
    <property type="term" value="P:intracellular calcium ion homeostasis"/>
    <property type="evidence" value="ECO:0007669"/>
    <property type="project" value="TreeGrafter"/>
</dbReference>
<dbReference type="PROSITE" id="PS00018">
    <property type="entry name" value="EF_HAND_1"/>
    <property type="match status" value="1"/>
</dbReference>
<keyword evidence="4" id="KW-0812">Transmembrane</keyword>
<comment type="subcellular location">
    <subcellularLocation>
        <location evidence="1">Endomembrane system</location>
        <topology evidence="1">Multi-pass membrane protein</topology>
    </subcellularLocation>
</comment>
<keyword evidence="4" id="KW-1133">Transmembrane helix</keyword>
<feature type="transmembrane region" description="Helical" evidence="4">
    <location>
        <begin position="117"/>
        <end position="150"/>
    </location>
</feature>